<keyword evidence="3" id="KW-1185">Reference proteome</keyword>
<gene>
    <name evidence="2" type="ORF">GCM10023260_02920</name>
</gene>
<dbReference type="Proteomes" id="UP001501525">
    <property type="component" value="Unassembled WGS sequence"/>
</dbReference>
<evidence type="ECO:0000256" key="1">
    <source>
        <dbReference type="SAM" id="SignalP"/>
    </source>
</evidence>
<comment type="caution">
    <text evidence="2">The sequence shown here is derived from an EMBL/GenBank/DDBJ whole genome shotgun (WGS) entry which is preliminary data.</text>
</comment>
<name>A0ABP9MDH7_9HYPH</name>
<accession>A0ABP9MDH7</accession>
<dbReference type="SUPFAM" id="SSF103473">
    <property type="entry name" value="MFS general substrate transporter"/>
    <property type="match status" value="1"/>
</dbReference>
<dbReference type="EMBL" id="BAABIY010000007">
    <property type="protein sequence ID" value="GAA5095123.1"/>
    <property type="molecule type" value="Genomic_DNA"/>
</dbReference>
<reference evidence="3" key="1">
    <citation type="journal article" date="2019" name="Int. J. Syst. Evol. Microbiol.">
        <title>The Global Catalogue of Microorganisms (GCM) 10K type strain sequencing project: providing services to taxonomists for standard genome sequencing and annotation.</title>
        <authorList>
            <consortium name="The Broad Institute Genomics Platform"/>
            <consortium name="The Broad Institute Genome Sequencing Center for Infectious Disease"/>
            <person name="Wu L."/>
            <person name="Ma J."/>
        </authorList>
    </citation>
    <scope>NUCLEOTIDE SEQUENCE [LARGE SCALE GENOMIC DNA]</scope>
    <source>
        <strain evidence="3">JCM 17706</strain>
    </source>
</reference>
<sequence>MALYCLSFVLGCAGSLFWSAILVAVPDFAKSDQQLDRINRIIQTVCNLDYIAGPLLGGYCIVSQTDKKGSLHSPPWFSAQP</sequence>
<feature type="signal peptide" evidence="1">
    <location>
        <begin position="1"/>
        <end position="24"/>
    </location>
</feature>
<evidence type="ECO:0000313" key="3">
    <source>
        <dbReference type="Proteomes" id="UP001501525"/>
    </source>
</evidence>
<organism evidence="2 3">
    <name type="scientific">Bartonella acomydis</name>
    <dbReference type="NCBI Taxonomy" id="686234"/>
    <lineage>
        <taxon>Bacteria</taxon>
        <taxon>Pseudomonadati</taxon>
        <taxon>Pseudomonadota</taxon>
        <taxon>Alphaproteobacteria</taxon>
        <taxon>Hyphomicrobiales</taxon>
        <taxon>Bartonellaceae</taxon>
        <taxon>Bartonella</taxon>
    </lineage>
</organism>
<dbReference type="InterPro" id="IPR036259">
    <property type="entry name" value="MFS_trans_sf"/>
</dbReference>
<protein>
    <submittedName>
        <fullName evidence="2">Uncharacterized protein</fullName>
    </submittedName>
</protein>
<feature type="chain" id="PRO_5046021942" evidence="1">
    <location>
        <begin position="25"/>
        <end position="81"/>
    </location>
</feature>
<proteinExistence type="predicted"/>
<evidence type="ECO:0000313" key="2">
    <source>
        <dbReference type="EMBL" id="GAA5095123.1"/>
    </source>
</evidence>
<keyword evidence="1" id="KW-0732">Signal</keyword>